<feature type="region of interest" description="Disordered" evidence="1">
    <location>
        <begin position="153"/>
        <end position="173"/>
    </location>
</feature>
<dbReference type="EMBL" id="JAGMWT010000007">
    <property type="protein sequence ID" value="KAH7125688.1"/>
    <property type="molecule type" value="Genomic_DNA"/>
</dbReference>
<proteinExistence type="predicted"/>
<evidence type="ECO:0000313" key="2">
    <source>
        <dbReference type="EMBL" id="KAH7125688.1"/>
    </source>
</evidence>
<feature type="compositionally biased region" description="Basic and acidic residues" evidence="1">
    <location>
        <begin position="153"/>
        <end position="167"/>
    </location>
</feature>
<dbReference type="AlphaFoldDB" id="A0A9P9IKK4"/>
<gene>
    <name evidence="2" type="ORF">B0J11DRAFT_312147</name>
</gene>
<keyword evidence="3" id="KW-1185">Reference proteome</keyword>
<dbReference type="Gene3D" id="2.60.120.260">
    <property type="entry name" value="Galactose-binding domain-like"/>
    <property type="match status" value="1"/>
</dbReference>
<name>A0A9P9IKK4_9PLEO</name>
<reference evidence="2" key="1">
    <citation type="journal article" date="2021" name="Nat. Commun.">
        <title>Genetic determinants of endophytism in the Arabidopsis root mycobiome.</title>
        <authorList>
            <person name="Mesny F."/>
            <person name="Miyauchi S."/>
            <person name="Thiergart T."/>
            <person name="Pickel B."/>
            <person name="Atanasova L."/>
            <person name="Karlsson M."/>
            <person name="Huettel B."/>
            <person name="Barry K.W."/>
            <person name="Haridas S."/>
            <person name="Chen C."/>
            <person name="Bauer D."/>
            <person name="Andreopoulos W."/>
            <person name="Pangilinan J."/>
            <person name="LaButti K."/>
            <person name="Riley R."/>
            <person name="Lipzen A."/>
            <person name="Clum A."/>
            <person name="Drula E."/>
            <person name="Henrissat B."/>
            <person name="Kohler A."/>
            <person name="Grigoriev I.V."/>
            <person name="Martin F.M."/>
            <person name="Hacquard S."/>
        </authorList>
    </citation>
    <scope>NUCLEOTIDE SEQUENCE</scope>
    <source>
        <strain evidence="2">MPI-CAGE-CH-0243</strain>
    </source>
</reference>
<evidence type="ECO:0000313" key="3">
    <source>
        <dbReference type="Proteomes" id="UP000700596"/>
    </source>
</evidence>
<comment type="caution">
    <text evidence="2">The sequence shown here is derived from an EMBL/GenBank/DDBJ whole genome shotgun (WGS) entry which is preliminary data.</text>
</comment>
<evidence type="ECO:0000256" key="1">
    <source>
        <dbReference type="SAM" id="MobiDB-lite"/>
    </source>
</evidence>
<protein>
    <submittedName>
        <fullName evidence="2">Uncharacterized protein</fullName>
    </submittedName>
</protein>
<accession>A0A9P9IKK4</accession>
<dbReference type="Proteomes" id="UP000700596">
    <property type="component" value="Unassembled WGS sequence"/>
</dbReference>
<organism evidence="2 3">
    <name type="scientific">Dendryphion nanum</name>
    <dbReference type="NCBI Taxonomy" id="256645"/>
    <lineage>
        <taxon>Eukaryota</taxon>
        <taxon>Fungi</taxon>
        <taxon>Dikarya</taxon>
        <taxon>Ascomycota</taxon>
        <taxon>Pezizomycotina</taxon>
        <taxon>Dothideomycetes</taxon>
        <taxon>Pleosporomycetidae</taxon>
        <taxon>Pleosporales</taxon>
        <taxon>Torulaceae</taxon>
        <taxon>Dendryphion</taxon>
    </lineage>
</organism>
<sequence length="173" mass="19970">MSIDIRCKYPWTFHGVYNYRFSALVFKSHQQLQVVFADPLAVKQTCICCGFFEIFCFQYANNTFASVSGRLPRWLGNIYTGSTCRGFTACLFAQDRSFKYPSSQYLHDRIYFFKYVEKVIEGQICSSDVEIQPTVTFEEGEMLVFEVAGHDTQGEDDFSHEHPEGRRTKPLTG</sequence>